<comment type="subunit">
    <text evidence="6">Homodimer.</text>
</comment>
<dbReference type="SUPFAM" id="SSF75553">
    <property type="entry name" value="Smc hinge domain"/>
    <property type="match status" value="1"/>
</dbReference>
<feature type="coiled-coil region" evidence="6">
    <location>
        <begin position="170"/>
        <end position="197"/>
    </location>
</feature>
<keyword evidence="3 6" id="KW-0067">ATP-binding</keyword>
<feature type="compositionally biased region" description="Basic and acidic residues" evidence="7">
    <location>
        <begin position="420"/>
        <end position="434"/>
    </location>
</feature>
<comment type="domain">
    <text evidence="6">Contains large globular domains required for ATP hydrolysis at each terminus and a third globular domain forming a flexible hinge near the middle of the molecule. These domains are separated by coiled-coil structures.</text>
</comment>
<keyword evidence="2 6" id="KW-0547">Nucleotide-binding</keyword>
<evidence type="ECO:0000256" key="4">
    <source>
        <dbReference type="ARBA" id="ARBA00023054"/>
    </source>
</evidence>
<dbReference type="InterPro" id="IPR024704">
    <property type="entry name" value="SMC"/>
</dbReference>
<gene>
    <name evidence="6 9" type="primary">smc</name>
    <name evidence="9" type="ORF">ACFQPS_14410</name>
</gene>
<keyword evidence="10" id="KW-1185">Reference proteome</keyword>
<dbReference type="NCBIfam" id="TIGR02168">
    <property type="entry name" value="SMC_prok_B"/>
    <property type="match status" value="1"/>
</dbReference>
<proteinExistence type="inferred from homology"/>
<dbReference type="Gene3D" id="1.10.287.1490">
    <property type="match status" value="1"/>
</dbReference>
<dbReference type="SMART" id="SM00968">
    <property type="entry name" value="SMC_hinge"/>
    <property type="match status" value="1"/>
</dbReference>
<dbReference type="InterPro" id="IPR011890">
    <property type="entry name" value="SMC_prok"/>
</dbReference>
<accession>A0ABW2KYE8</accession>
<name>A0ABW2KYE8_9PROT</name>
<feature type="coiled-coil region" evidence="6">
    <location>
        <begin position="635"/>
        <end position="683"/>
    </location>
</feature>
<dbReference type="RefSeq" id="WP_377359917.1">
    <property type="nucleotide sequence ID" value="NZ_JBHTCM010000015.1"/>
</dbReference>
<dbReference type="InterPro" id="IPR027417">
    <property type="entry name" value="P-loop_NTPase"/>
</dbReference>
<dbReference type="InterPro" id="IPR003395">
    <property type="entry name" value="RecF/RecN/SMC_N"/>
</dbReference>
<evidence type="ECO:0000259" key="8">
    <source>
        <dbReference type="SMART" id="SM00968"/>
    </source>
</evidence>
<dbReference type="Pfam" id="PF02463">
    <property type="entry name" value="SMC_N"/>
    <property type="match status" value="1"/>
</dbReference>
<keyword evidence="5 6" id="KW-0238">DNA-binding</keyword>
<dbReference type="HAMAP" id="MF_01894">
    <property type="entry name" value="Smc_prok"/>
    <property type="match status" value="1"/>
</dbReference>
<keyword evidence="4 6" id="KW-0175">Coiled coil</keyword>
<evidence type="ECO:0000256" key="7">
    <source>
        <dbReference type="SAM" id="MobiDB-lite"/>
    </source>
</evidence>
<dbReference type="Pfam" id="PF06470">
    <property type="entry name" value="SMC_hinge"/>
    <property type="match status" value="1"/>
</dbReference>
<protein>
    <recommendedName>
        <fullName evidence="6">Chromosome partition protein Smc</fullName>
    </recommendedName>
</protein>
<comment type="function">
    <text evidence="6">Required for chromosome condensation and partitioning.</text>
</comment>
<reference evidence="10" key="1">
    <citation type="journal article" date="2019" name="Int. J. Syst. Evol. Microbiol.">
        <title>The Global Catalogue of Microorganisms (GCM) 10K type strain sequencing project: providing services to taxonomists for standard genome sequencing and annotation.</title>
        <authorList>
            <consortium name="The Broad Institute Genomics Platform"/>
            <consortium name="The Broad Institute Genome Sequencing Center for Infectious Disease"/>
            <person name="Wu L."/>
            <person name="Ma J."/>
        </authorList>
    </citation>
    <scope>NUCLEOTIDE SEQUENCE [LARGE SCALE GENOMIC DNA]</scope>
    <source>
        <strain evidence="10">CGMCC 1.16275</strain>
    </source>
</reference>
<comment type="caution">
    <text evidence="9">The sequence shown here is derived from an EMBL/GenBank/DDBJ whole genome shotgun (WGS) entry which is preliminary data.</text>
</comment>
<evidence type="ECO:0000313" key="10">
    <source>
        <dbReference type="Proteomes" id="UP001596456"/>
    </source>
</evidence>
<feature type="domain" description="SMC hinge" evidence="8">
    <location>
        <begin position="518"/>
        <end position="607"/>
    </location>
</feature>
<dbReference type="InterPro" id="IPR010935">
    <property type="entry name" value="SMC_hinge"/>
</dbReference>
<dbReference type="EMBL" id="JBHTCM010000015">
    <property type="protein sequence ID" value="MFC7334358.1"/>
    <property type="molecule type" value="Genomic_DNA"/>
</dbReference>
<dbReference type="SUPFAM" id="SSF52540">
    <property type="entry name" value="P-loop containing nucleoside triphosphate hydrolases"/>
    <property type="match status" value="1"/>
</dbReference>
<dbReference type="InterPro" id="IPR036277">
    <property type="entry name" value="SMC_hinge_sf"/>
</dbReference>
<dbReference type="Gene3D" id="3.40.50.300">
    <property type="entry name" value="P-loop containing nucleotide triphosphate hydrolases"/>
    <property type="match status" value="2"/>
</dbReference>
<evidence type="ECO:0000313" key="9">
    <source>
        <dbReference type="EMBL" id="MFC7334358.1"/>
    </source>
</evidence>
<dbReference type="Proteomes" id="UP001596456">
    <property type="component" value="Unassembled WGS sequence"/>
</dbReference>
<evidence type="ECO:0000256" key="2">
    <source>
        <dbReference type="ARBA" id="ARBA00022741"/>
    </source>
</evidence>
<feature type="binding site" evidence="6">
    <location>
        <begin position="32"/>
        <end position="39"/>
    </location>
    <ligand>
        <name>ATP</name>
        <dbReference type="ChEBI" id="CHEBI:30616"/>
    </ligand>
</feature>
<dbReference type="PANTHER" id="PTHR43977">
    <property type="entry name" value="STRUCTURAL MAINTENANCE OF CHROMOSOMES PROTEIN 3"/>
    <property type="match status" value="1"/>
</dbReference>
<evidence type="ECO:0000256" key="6">
    <source>
        <dbReference type="HAMAP-Rule" id="MF_01894"/>
    </source>
</evidence>
<evidence type="ECO:0000256" key="1">
    <source>
        <dbReference type="ARBA" id="ARBA00022490"/>
    </source>
</evidence>
<feature type="coiled-coil region" evidence="6">
    <location>
        <begin position="723"/>
        <end position="924"/>
    </location>
</feature>
<dbReference type="PIRSF" id="PIRSF005719">
    <property type="entry name" value="SMC"/>
    <property type="match status" value="1"/>
</dbReference>
<comment type="similarity">
    <text evidence="6">Belongs to the SMC family.</text>
</comment>
<feature type="region of interest" description="Disordered" evidence="7">
    <location>
        <begin position="420"/>
        <end position="450"/>
    </location>
</feature>
<sequence length="1175" mass="127750">MQFTRLRISGFKSFVDATELQIEPGMTGIVGPNGCGKSNLVEALRWVMGETSAKKMRGADMDDVIFGGTATRPARNICEVTLSLDNAGRTAPAQFNDWPELEVTRKLERASGSDYRINGKGVRARDVHILFADNASGANSPALVSQGRVGALINARPTDRRQLLEDAAGISGLHARKHEAELRLRAAETNLTRLDDVLTTMDGQLQGLRRQARQAARYRNLQDHIRRAEAVLLHLRWTRAQGQLDRALAGFTEAENAVRALMLAATQATTRRTEMTAGLQPKRQAEAAAAAALQRLLLAREQLDAEERRAQEAFAALQRRLAQIDGDLTRERALAADARQAIDRLAEERHALAEAQAEEALLNEEAQAALIEAKDGVEGLDRDLSRAMEGLAAEEAKRAALDRQVRELDGRAETLRRRLEEQQATREALARDDTAGGDAAEAEAEVAEAETRLELVREEAETAEAAKAAAEARAEALRTEAQAVQSRAREAVQQAESVRAKLKAEADGLAALLKVRSGDLFPPVIDTVTVAPGYEQALAAALGEDLTAPLDEAAPVHWRTLPALPDAAPLPPGAEPLARHVKAPPALARCLAHVGVVADAATGAAAAARLRPGQVLVTRQGHAWRWDGLTVTAGAETAAAQRLRQRNRLAELELELESADERLEAAREAMAEAAETAERALADGRAAVEAAAGRDRQARDAVRAAFAALGQAQARHAKLAQAAAALASRLQALAEAVERLEADRAEVEEARAEARAALAELPDPAEARHRLAELRARLAERRAIQAERQNALDRLLREAEARQRRLAAIAQEERSWRTRLDGTGGRLEELQERAEETRAELERLAERPATIETERGDLLDRIAEAERLRRRAADELVALEVQVADVERELKAAETQLADAREARAHAEAAVAAARQAMQTLRERVQERLDCEPEKVLDVAGIDPAQEQPDAAAVEARLDRLVAERENMGPVNLRAEQEVAELEGQIDVMKGEREDLIAAIARLRQGISSLNREARERLLAAFELVDGHFQDLFTRLFGGGKAHLKLTEAEDPLDAGLEIYASPPGKKLQVLSLLSGGEQALTALALLFAVFLCNPAPICVLDEVDAPLDEANVGRFCDMVEEMARGGHTRFLIITHHRLTMARMDRLFGVTMAERGVSQLVSVDLSSAEELTEAA</sequence>
<keyword evidence="1 6" id="KW-0963">Cytoplasm</keyword>
<feature type="coiled-coil region" evidence="6">
    <location>
        <begin position="972"/>
        <end position="1013"/>
    </location>
</feature>
<evidence type="ECO:0000256" key="5">
    <source>
        <dbReference type="ARBA" id="ARBA00023125"/>
    </source>
</evidence>
<organism evidence="9 10">
    <name type="scientific">Rhodocista pekingensis</name>
    <dbReference type="NCBI Taxonomy" id="201185"/>
    <lineage>
        <taxon>Bacteria</taxon>
        <taxon>Pseudomonadati</taxon>
        <taxon>Pseudomonadota</taxon>
        <taxon>Alphaproteobacteria</taxon>
        <taxon>Rhodospirillales</taxon>
        <taxon>Azospirillaceae</taxon>
        <taxon>Rhodocista</taxon>
    </lineage>
</organism>
<evidence type="ECO:0000256" key="3">
    <source>
        <dbReference type="ARBA" id="ARBA00022840"/>
    </source>
</evidence>
<comment type="subcellular location">
    <subcellularLocation>
        <location evidence="6">Cytoplasm</location>
    </subcellularLocation>
</comment>